<dbReference type="Ensembl" id="ENSCVAT00000006165.1">
    <property type="protein sequence ID" value="ENSCVAP00000023665.1"/>
    <property type="gene ID" value="ENSCVAG00000007164.1"/>
</dbReference>
<feature type="compositionally biased region" description="Polar residues" evidence="6">
    <location>
        <begin position="1036"/>
        <end position="1051"/>
    </location>
</feature>
<proteinExistence type="predicted"/>
<feature type="compositionally biased region" description="Basic residues" evidence="6">
    <location>
        <begin position="540"/>
        <end position="550"/>
    </location>
</feature>
<feature type="region of interest" description="Disordered" evidence="6">
    <location>
        <begin position="2100"/>
        <end position="2126"/>
    </location>
</feature>
<feature type="compositionally biased region" description="Basic and acidic residues" evidence="6">
    <location>
        <begin position="426"/>
        <end position="446"/>
    </location>
</feature>
<dbReference type="GO" id="GO:0005516">
    <property type="term" value="F:calmodulin binding"/>
    <property type="evidence" value="ECO:0007669"/>
    <property type="project" value="UniProtKB-KW"/>
</dbReference>
<feature type="compositionally biased region" description="Basic and acidic residues" evidence="6">
    <location>
        <begin position="152"/>
        <end position="170"/>
    </location>
</feature>
<dbReference type="RefSeq" id="XP_015251461.1">
    <property type="nucleotide sequence ID" value="XM_015395975.1"/>
</dbReference>
<evidence type="ECO:0000256" key="6">
    <source>
        <dbReference type="SAM" id="MobiDB-lite"/>
    </source>
</evidence>
<evidence type="ECO:0000256" key="5">
    <source>
        <dbReference type="ARBA" id="ARBA00023288"/>
    </source>
</evidence>
<feature type="compositionally biased region" description="Polar residues" evidence="6">
    <location>
        <begin position="743"/>
        <end position="759"/>
    </location>
</feature>
<feature type="compositionally biased region" description="Low complexity" evidence="6">
    <location>
        <begin position="2104"/>
        <end position="2114"/>
    </location>
</feature>
<dbReference type="GO" id="GO:0007165">
    <property type="term" value="P:signal transduction"/>
    <property type="evidence" value="ECO:0007669"/>
    <property type="project" value="TreeGrafter"/>
</dbReference>
<dbReference type="PANTHER" id="PTHR23209">
    <property type="entry name" value="A-KINASE ANCHOR PROTEIN 12"/>
    <property type="match status" value="1"/>
</dbReference>
<keyword evidence="3" id="KW-0112">Calmodulin-binding</keyword>
<feature type="region of interest" description="Disordered" evidence="6">
    <location>
        <begin position="1292"/>
        <end position="1466"/>
    </location>
</feature>
<feature type="compositionally biased region" description="Acidic residues" evidence="6">
    <location>
        <begin position="1648"/>
        <end position="1659"/>
    </location>
</feature>
<feature type="region of interest" description="Disordered" evidence="6">
    <location>
        <begin position="1755"/>
        <end position="1779"/>
    </location>
</feature>
<comment type="subcellular location">
    <subcellularLocation>
        <location evidence="1">Membrane</location>
        <topology evidence="1">Lipid-anchor</topology>
    </subcellularLocation>
</comment>
<dbReference type="GO" id="GO:0016020">
    <property type="term" value="C:membrane"/>
    <property type="evidence" value="ECO:0007669"/>
    <property type="project" value="UniProtKB-SubCell"/>
</dbReference>
<feature type="compositionally biased region" description="Basic and acidic residues" evidence="6">
    <location>
        <begin position="1159"/>
        <end position="1179"/>
    </location>
</feature>
<feature type="region of interest" description="Disordered" evidence="6">
    <location>
        <begin position="349"/>
        <end position="565"/>
    </location>
</feature>
<feature type="compositionally biased region" description="Basic and acidic residues" evidence="6">
    <location>
        <begin position="551"/>
        <end position="560"/>
    </location>
</feature>
<dbReference type="InterPro" id="IPR001573">
    <property type="entry name" value="AKAP_WSK"/>
</dbReference>
<dbReference type="GO" id="GO:0090036">
    <property type="term" value="P:regulation of protein kinase C signaling"/>
    <property type="evidence" value="ECO:0007669"/>
    <property type="project" value="InterPro"/>
</dbReference>
<keyword evidence="9" id="KW-1185">Reference proteome</keyword>
<evidence type="ECO:0000256" key="2">
    <source>
        <dbReference type="ARBA" id="ARBA00022553"/>
    </source>
</evidence>
<feature type="compositionally biased region" description="Basic and acidic residues" evidence="6">
    <location>
        <begin position="1401"/>
        <end position="1415"/>
    </location>
</feature>
<feature type="compositionally biased region" description="Basic and acidic residues" evidence="6">
    <location>
        <begin position="1342"/>
        <end position="1362"/>
    </location>
</feature>
<feature type="region of interest" description="Disordered" evidence="6">
    <location>
        <begin position="907"/>
        <end position="1063"/>
    </location>
</feature>
<dbReference type="GO" id="GO:0051018">
    <property type="term" value="F:protein kinase A binding"/>
    <property type="evidence" value="ECO:0007669"/>
    <property type="project" value="InterPro"/>
</dbReference>
<evidence type="ECO:0000256" key="3">
    <source>
        <dbReference type="ARBA" id="ARBA00022860"/>
    </source>
</evidence>
<feature type="compositionally biased region" description="Basic and acidic residues" evidence="6">
    <location>
        <begin position="1373"/>
        <end position="1390"/>
    </location>
</feature>
<feature type="compositionally biased region" description="Basic and acidic residues" evidence="6">
    <location>
        <begin position="496"/>
        <end position="508"/>
    </location>
</feature>
<feature type="compositionally biased region" description="Basic and acidic residues" evidence="6">
    <location>
        <begin position="1317"/>
        <end position="1334"/>
    </location>
</feature>
<dbReference type="PROSITE" id="PS51893">
    <property type="entry name" value="AKAP_CAM_BD"/>
    <property type="match status" value="2"/>
</dbReference>
<feature type="compositionally biased region" description="Basic and acidic residues" evidence="6">
    <location>
        <begin position="1227"/>
        <end position="1242"/>
    </location>
</feature>
<keyword evidence="2" id="KW-0597">Phosphoprotein</keyword>
<reference evidence="8" key="1">
    <citation type="submission" date="2025-08" db="UniProtKB">
        <authorList>
            <consortium name="Ensembl"/>
        </authorList>
    </citation>
    <scope>IDENTIFICATION</scope>
</reference>
<dbReference type="CTD" id="101885554"/>
<accession>A0A3Q2GDV1</accession>
<feature type="region of interest" description="Disordered" evidence="6">
    <location>
        <begin position="1"/>
        <end position="47"/>
    </location>
</feature>
<feature type="region of interest" description="Disordered" evidence="6">
    <location>
        <begin position="136"/>
        <end position="252"/>
    </location>
</feature>
<feature type="compositionally biased region" description="Acidic residues" evidence="6">
    <location>
        <begin position="911"/>
        <end position="920"/>
    </location>
</feature>
<feature type="compositionally biased region" description="Basic and acidic residues" evidence="6">
    <location>
        <begin position="203"/>
        <end position="221"/>
    </location>
</feature>
<dbReference type="GO" id="GO:0005737">
    <property type="term" value="C:cytoplasm"/>
    <property type="evidence" value="ECO:0007669"/>
    <property type="project" value="TreeGrafter"/>
</dbReference>
<feature type="domain" description="A kinase-anchoring proteins AKAP-5 and AKAP-12 calmodulin (CaM)-binding" evidence="7">
    <location>
        <begin position="408"/>
        <end position="428"/>
    </location>
</feature>
<evidence type="ECO:0000313" key="9">
    <source>
        <dbReference type="Proteomes" id="UP000265020"/>
    </source>
</evidence>
<evidence type="ECO:0000259" key="7">
    <source>
        <dbReference type="PROSITE" id="PS51893"/>
    </source>
</evidence>
<dbReference type="PANTHER" id="PTHR23209:SF4">
    <property type="entry name" value="A-KINASE ANCHOR PROTEIN 12"/>
    <property type="match status" value="1"/>
</dbReference>
<sequence length="2440" mass="268231">MGDAQSAQREAKGDAAAEEEESGEVKDVQDVDNKVLQKNGQISDISKKAESSISELNGNCEDIEAAICPEINITEAVEDKETPLENEIDLKDVAKDTEDELVEQEDVIEMDAKQNDINESFRKFFSNIGLKLTVKRGSTDKGGVPIDMSEEEPSKPEDIKGEDAANKINKDDEEQTELITAEEAVENDSTVCQTLTDDTPDDFQEKEGEKTAETNEERISHETSPLLNEDTTPQEEPQPPSPTGLDETASPFKKFFTTGIFSGLRKKKKLEDEEVGEKELVEGEVNVTQAGNDELHDEDVTPVLDAKEENLITKSAEVQEEAKAPLIVVDEITNSQEIVQESPLKRLLSGSSFKKRSKKQKGRKSSDAKLSDSGEHVSDQHLSSVESAENKKDETSAQTSAEAVSGEDGAWFSFKKLVTPQRRKKSSVDHVEEPIQGSKDGEKSVEGEQISDQSTEEGKRRKDSSVSWEAVLCGSGRRRSRKTSDSEDETPQLDGEENRQNDRSKEAGSRASTEVQEVLASPPKETEGPPEGDESSTWKSFKKLVTPKRKSKDEGERISEIDQEDSSFSIIRLLSGRKTRKSVDVSPEEVSKEIASVCDEDSETPAVVPLSEFDLTETQTMAEKDADNTHQMDINEIKEEVQSKDTVQVQANDIPDNEGALEKEASSAVATNEEHNELTESSEHQHLSDIPEEGVLTENTPASEEAAKDETIAEDLLEITSEAITAPEPADVTLADETEMVSALSQLSESSKTSGNTTPVPAEYSVLNTETLLQQVSETITVSPKAVPVFLEEPNPERVVCLASNQILESSVLEKPKILEIHRESDAASIKTGLNAEEIDAVNEVTATAQAESISHLNEAILTEISSEVPKELLDTAKPAADEVYEVNISELQKDIKDMQIVEERQHAVEDTGDVDEEASSESLPKGEDAGTEDVLTDQTEQDSRKTHSEEEELAVPSADDLEEAYEKEEEQPATELDTETKQMPFEQAQNEALSSAAVDELEKQAGAEKVELPNVERDIQSHEERSAEDTEPSEILSQDLTEVTKTNTEPQIAGAETDISPPIQLEEDMLETPNKEVDLISENILTTEKDTDESTQVVTLPEMTKEAAKKEPENDLSEVTVSLENVQAPTLESEEDITEPPNREVLLSDGPAFETEAEESRQVDSLIEEAKEEERKESLIAADQVGSSEVTDVSEIMQDPATETDENVVQSLLEDVSLPDMSSGETHTEESKPPEPLTEVREEQDDKEPRIGEVQIDQLEITEVFQTVEVPTLESQNTSALSPDEELLLFDISQAKTGESKQVESLTEVPDEQEDKETKADAAETEESKHEELVTEVPDEPQDKETKADAAETEESKHVELVTEVPDEPEDKETKADAAETEEPKHEEFVTEVPDEPEDKETKADAAETEESKQVELVTEVPDEPEDKEIKADAAETEESKHVEFVTEVPDEPEEETKADAAQTENAELAEEFKSVKSDEDVIQSLIKDTEMDNQEEKQEVTNKIKGINPQTDADQINQVKEEISSQAPIINLEEDAVKSIDKEALSPENILAGVTNYKELELAKSLPEAQEEQDNKELQTTITALESSEVAHVSEIKDAIDVAQDAILESEGSRVEILEKDITPYETVPKAETAEETPKTQTLDVQAEDTPETEQALEPEPSLAPPLDPAEISCEACDTDVIYDTPVVEKVTDELIITDLKEPLCEKLEGSLSDAQDITSDLDTSQQTTAPNEEESTTEKVELQTMLQDVPQPEDIDIAKEEPEGNVAQQLDQETDAEPCDAKVKDEENVLEDLQGLQAPTAVHISSVDESPGSAEVLEKTTSLEENLPDCIDTAEVSEESRNEVNLCEQQERVEGEEVDLLSDAEIKVAATVSNVISHEVMSNLKEVSTEKPSAVVCEALTAKMVSESEFIDTVETTAPLVLDEINQAAEPSSAVLKMNVPPVEIEVNHKVQVHLMDVEIRSAEKMVDTVIQVGVTEVKGTIDVCQENIQEVENISATAGIEEGVAYEGIQVTVQDVMQHITSNLPESASDSASENEEKDIELKEIIQKVCETDQKELVQTEEDTLIIDSTEMVNEGQEEEALTVTENSGIPVEQLEESKLLSSSPQSSEVSIKDHKEDLKEAKPAEPEIITAVGDVRAEVLAVKDPNESPMEPLPTTHTQVATAGTAGLAVPQNTGVISSAGNLESPSSLSLEFKLNIQFAQAKTQTWPSAAPTERPEPVRQVDVFDAGVQAEESVPKGDECKKQTELNEVAVQAVSVTEADPETHLNQRALIASQPVLQDVGIQAVERTEWYEQIQSTERATTKVQAVDVQSSRQEKRAVLLSKPLLSELKKGWAFRQSEDENDVWLDAEEDIYPQHVPQTTIDQVDEHIQLQSESEQKEEAEPEMEFEMASSLETEDTESQQSKRKKETGAIESEGEDFDVALEELGSSVPAVE</sequence>
<feature type="region of interest" description="Disordered" evidence="6">
    <location>
        <begin position="2376"/>
        <end position="2426"/>
    </location>
</feature>
<protein>
    <submittedName>
        <fullName evidence="8">A-kinase anchor protein 12-like</fullName>
    </submittedName>
</protein>
<reference evidence="8" key="2">
    <citation type="submission" date="2025-09" db="UniProtKB">
        <authorList>
            <consortium name="Ensembl"/>
        </authorList>
    </citation>
    <scope>IDENTIFICATION</scope>
</reference>
<keyword evidence="4" id="KW-0472">Membrane</keyword>
<feature type="compositionally biased region" description="Basic and acidic residues" evidence="6">
    <location>
        <begin position="1429"/>
        <end position="1446"/>
    </location>
</feature>
<feature type="compositionally biased region" description="Acidic residues" evidence="6">
    <location>
        <begin position="486"/>
        <end position="495"/>
    </location>
</feature>
<dbReference type="GeneTree" id="ENSGT00940000169194"/>
<dbReference type="GO" id="GO:0010739">
    <property type="term" value="P:positive regulation of protein kinase A signaling"/>
    <property type="evidence" value="ECO:0007669"/>
    <property type="project" value="InterPro"/>
</dbReference>
<feature type="compositionally biased region" description="Basic and acidic residues" evidence="6">
    <location>
        <begin position="1001"/>
        <end position="1029"/>
    </location>
</feature>
<dbReference type="STRING" id="28743.ENSCVAP00000023665"/>
<feature type="compositionally biased region" description="Basic and acidic residues" evidence="6">
    <location>
        <begin position="23"/>
        <end position="35"/>
    </location>
</feature>
<dbReference type="GeneID" id="107098342"/>
<evidence type="ECO:0000313" key="8">
    <source>
        <dbReference type="Ensembl" id="ENSCVAP00000023665.1"/>
    </source>
</evidence>
<feature type="compositionally biased region" description="Acidic residues" evidence="6">
    <location>
        <begin position="950"/>
        <end position="973"/>
    </location>
</feature>
<evidence type="ECO:0000256" key="4">
    <source>
        <dbReference type="ARBA" id="ARBA00023136"/>
    </source>
</evidence>
<feature type="compositionally biased region" description="Basic and acidic residues" evidence="6">
    <location>
        <begin position="2376"/>
        <end position="2386"/>
    </location>
</feature>
<feature type="compositionally biased region" description="Basic and acidic residues" evidence="6">
    <location>
        <begin position="2115"/>
        <end position="2126"/>
    </location>
</feature>
<feature type="compositionally biased region" description="Polar residues" evidence="6">
    <location>
        <begin position="1715"/>
        <end position="1733"/>
    </location>
</feature>
<dbReference type="Proteomes" id="UP000265020">
    <property type="component" value="Unassembled WGS sequence"/>
</dbReference>
<feature type="region of interest" description="Disordered" evidence="6">
    <location>
        <begin position="1126"/>
        <end position="1258"/>
    </location>
</feature>
<dbReference type="KEGG" id="cvg:107098342"/>
<feature type="region of interest" description="Disordered" evidence="6">
    <location>
        <begin position="743"/>
        <end position="762"/>
    </location>
</feature>
<name>A0A3Q2GDV1_CYPVA</name>
<keyword evidence="5" id="KW-0449">Lipoprotein</keyword>
<feature type="domain" description="A kinase-anchoring proteins AKAP-5 and AKAP-12 calmodulin (CaM)-binding" evidence="7">
    <location>
        <begin position="535"/>
        <end position="555"/>
    </location>
</feature>
<feature type="compositionally biased region" description="Basic and acidic residues" evidence="6">
    <location>
        <begin position="672"/>
        <end position="689"/>
    </location>
</feature>
<feature type="compositionally biased region" description="Polar residues" evidence="6">
    <location>
        <begin position="187"/>
        <end position="197"/>
    </location>
</feature>
<feature type="region of interest" description="Disordered" evidence="6">
    <location>
        <begin position="1713"/>
        <end position="1743"/>
    </location>
</feature>
<dbReference type="OMA" id="LMTCNLK"/>
<feature type="compositionally biased region" description="Basic and acidic residues" evidence="6">
    <location>
        <begin position="364"/>
        <end position="379"/>
    </location>
</feature>
<feature type="region of interest" description="Disordered" evidence="6">
    <location>
        <begin position="651"/>
        <end position="711"/>
    </location>
</feature>
<evidence type="ECO:0000256" key="1">
    <source>
        <dbReference type="ARBA" id="ARBA00004635"/>
    </source>
</evidence>
<dbReference type="InterPro" id="IPR028540">
    <property type="entry name" value="AKAP12"/>
</dbReference>
<feature type="region of interest" description="Disordered" evidence="6">
    <location>
        <begin position="1631"/>
        <end position="1672"/>
    </location>
</feature>
<organism evidence="8 9">
    <name type="scientific">Cyprinodon variegatus</name>
    <name type="common">Sheepshead minnow</name>
    <dbReference type="NCBI Taxonomy" id="28743"/>
    <lineage>
        <taxon>Eukaryota</taxon>
        <taxon>Metazoa</taxon>
        <taxon>Chordata</taxon>
        <taxon>Craniata</taxon>
        <taxon>Vertebrata</taxon>
        <taxon>Euteleostomi</taxon>
        <taxon>Actinopterygii</taxon>
        <taxon>Neopterygii</taxon>
        <taxon>Teleostei</taxon>
        <taxon>Neoteleostei</taxon>
        <taxon>Acanthomorphata</taxon>
        <taxon>Ovalentaria</taxon>
        <taxon>Atherinomorphae</taxon>
        <taxon>Cyprinodontiformes</taxon>
        <taxon>Cyprinodontidae</taxon>
        <taxon>Cyprinodon</taxon>
    </lineage>
</organism>
<feature type="compositionally biased region" description="Basic residues" evidence="6">
    <location>
        <begin position="353"/>
        <end position="363"/>
    </location>
</feature>
<dbReference type="OrthoDB" id="8931760at2759"/>